<organism evidence="1 2">
    <name type="scientific">Anaerocolumna jejuensis DSM 15929</name>
    <dbReference type="NCBI Taxonomy" id="1121322"/>
    <lineage>
        <taxon>Bacteria</taxon>
        <taxon>Bacillati</taxon>
        <taxon>Bacillota</taxon>
        <taxon>Clostridia</taxon>
        <taxon>Lachnospirales</taxon>
        <taxon>Lachnospiraceae</taxon>
        <taxon>Anaerocolumna</taxon>
    </lineage>
</organism>
<name>A0A1M7DDM7_9FIRM</name>
<reference evidence="1 2" key="1">
    <citation type="submission" date="2016-11" db="EMBL/GenBank/DDBJ databases">
        <authorList>
            <person name="Jaros S."/>
            <person name="Januszkiewicz K."/>
            <person name="Wedrychowicz H."/>
        </authorList>
    </citation>
    <scope>NUCLEOTIDE SEQUENCE [LARGE SCALE GENOMIC DNA]</scope>
    <source>
        <strain evidence="1 2">DSM 15929</strain>
    </source>
</reference>
<keyword evidence="2" id="KW-1185">Reference proteome</keyword>
<accession>A0A1M7DDM7</accession>
<dbReference type="AlphaFoldDB" id="A0A1M7DDM7"/>
<dbReference type="OrthoDB" id="2082669at2"/>
<gene>
    <name evidence="1" type="ORF">SAMN02745136_05675</name>
</gene>
<evidence type="ECO:0000313" key="2">
    <source>
        <dbReference type="Proteomes" id="UP000184386"/>
    </source>
</evidence>
<dbReference type="Proteomes" id="UP000184386">
    <property type="component" value="Unassembled WGS sequence"/>
</dbReference>
<evidence type="ECO:0000313" key="1">
    <source>
        <dbReference type="EMBL" id="SHL77636.1"/>
    </source>
</evidence>
<sequence>MNYKVITEDSNISLHDHLVSEIQVGRDIALLFEDGFDVTVNNIYNNTGRHKLTGKSAVILYEATYIEGSKFLSDNNEKKIEVSSFSKLDLEVLDFSYDSNTDIVEVYGEAWDESVFCKLKFKVTKVTYCWNEFVDDAWFQDWPS</sequence>
<protein>
    <submittedName>
        <fullName evidence="1">Uncharacterized protein</fullName>
    </submittedName>
</protein>
<dbReference type="STRING" id="1121322.SAMN02745136_05675"/>
<dbReference type="EMBL" id="FRAC01000053">
    <property type="protein sequence ID" value="SHL77636.1"/>
    <property type="molecule type" value="Genomic_DNA"/>
</dbReference>
<proteinExistence type="predicted"/>
<dbReference type="RefSeq" id="WP_073280542.1">
    <property type="nucleotide sequence ID" value="NZ_FRAC01000053.1"/>
</dbReference>